<dbReference type="Gene3D" id="2.60.40.10">
    <property type="entry name" value="Immunoglobulins"/>
    <property type="match status" value="1"/>
</dbReference>
<dbReference type="PANTHER" id="PTHR32208">
    <property type="entry name" value="SECRETED PROTEIN-RELATED"/>
    <property type="match status" value="1"/>
</dbReference>
<dbReference type="Pfam" id="PF09118">
    <property type="entry name" value="GO-like_E_set"/>
    <property type="match status" value="1"/>
</dbReference>
<evidence type="ECO:0000313" key="6">
    <source>
        <dbReference type="EMBL" id="KAJ3180882.1"/>
    </source>
</evidence>
<dbReference type="Gene3D" id="2.130.10.80">
    <property type="entry name" value="Galactose oxidase/kelch, beta-propeller"/>
    <property type="match status" value="1"/>
</dbReference>
<evidence type="ECO:0000256" key="1">
    <source>
        <dbReference type="ARBA" id="ARBA00022729"/>
    </source>
</evidence>
<dbReference type="SUPFAM" id="SSF50965">
    <property type="entry name" value="Galactose oxidase, central domain"/>
    <property type="match status" value="1"/>
</dbReference>
<sequence length="668" mass="71658">MLRSCVRLAALAASLATAVSAQTNGTAQDGQFKVVSDNSGVVAVHMSLMPGNKLLLSERFHEIPAEWYGPMSPDGVTPNLSWNKDVDQMTWAHSSPFYTPNANLNAFFTDTAEFDLNTMNFTMKKYPGLTGDEGYAFCNGAGQMADGGILVAGGDQKYNMTFNGANFTTDGRRDVRVYKDGAYTKVAEMAWDHVNKTYTGRWYPTALSLPNEDVIIMGGHTIYFKPDDPNANNPTYERYINSGAANGTLAPPVKVSILENSFPINMYPVTYVLPGSGKLFVVAGNKSTTIDYAANIETVGPSLPEDNIYPRSFPFAGTNFLEPLTPANKYTPRVWMCGGVNRTANADGPAWWANCQNCRATSQCYHINPEDPNPQWVGENMAEARSQPVTVNLPDGTIALFGGSSIGHQGGNAGIPIGGNNPTKRVMFFDNRETDPAKRWRLGAEATVPRQYHGSAVLLTDGSVIIGGSDAQNFADSRANPYELRLEAFYPPYFQLANRPTIDMTTAPTKLGYGQKFIVPFASAVAQDIKTVSMIKYGTSTHTMNNEQRVIELEVIKISKDKMYVTSPPNSNVAPPGNYMLWAVDQRGAPLAQAPTVNLRVANLAPDAAWDDSTNVQPNPPPAAPSNGAANGTPGTTGSKSAAAASSSYVATAASALAAVAAAFALLA</sequence>
<feature type="domain" description="Glyoxal oxidase N-terminal" evidence="4">
    <location>
        <begin position="168"/>
        <end position="493"/>
    </location>
</feature>
<evidence type="ECO:0008006" key="8">
    <source>
        <dbReference type="Google" id="ProtNLM"/>
    </source>
</evidence>
<dbReference type="SUPFAM" id="SSF81296">
    <property type="entry name" value="E set domains"/>
    <property type="match status" value="1"/>
</dbReference>
<dbReference type="EMBL" id="JADGJQ010000014">
    <property type="protein sequence ID" value="KAJ3180882.1"/>
    <property type="molecule type" value="Genomic_DNA"/>
</dbReference>
<evidence type="ECO:0000256" key="2">
    <source>
        <dbReference type="SAM" id="MobiDB-lite"/>
    </source>
</evidence>
<dbReference type="PANTHER" id="PTHR32208:SF21">
    <property type="entry name" value="LOW QUALITY PROTEIN: ALDEHYDE OXIDASE GLOX-LIKE"/>
    <property type="match status" value="1"/>
</dbReference>
<evidence type="ECO:0000259" key="4">
    <source>
        <dbReference type="Pfam" id="PF07250"/>
    </source>
</evidence>
<dbReference type="InterPro" id="IPR015202">
    <property type="entry name" value="GO-like_E_set"/>
</dbReference>
<dbReference type="InterPro" id="IPR011043">
    <property type="entry name" value="Gal_Oxase/kelch_b-propeller"/>
</dbReference>
<dbReference type="InterPro" id="IPR014756">
    <property type="entry name" value="Ig_E-set"/>
</dbReference>
<dbReference type="CDD" id="cd02851">
    <property type="entry name" value="E_set_GO_C"/>
    <property type="match status" value="1"/>
</dbReference>
<evidence type="ECO:0000256" key="3">
    <source>
        <dbReference type="SAM" id="SignalP"/>
    </source>
</evidence>
<feature type="region of interest" description="Disordered" evidence="2">
    <location>
        <begin position="610"/>
        <end position="641"/>
    </location>
</feature>
<reference evidence="6" key="1">
    <citation type="submission" date="2020-05" db="EMBL/GenBank/DDBJ databases">
        <title>Phylogenomic resolution of chytrid fungi.</title>
        <authorList>
            <person name="Stajich J.E."/>
            <person name="Amses K."/>
            <person name="Simmons R."/>
            <person name="Seto K."/>
            <person name="Myers J."/>
            <person name="Bonds A."/>
            <person name="Quandt C.A."/>
            <person name="Barry K."/>
            <person name="Liu P."/>
            <person name="Grigoriev I."/>
            <person name="Longcore J.E."/>
            <person name="James T.Y."/>
        </authorList>
    </citation>
    <scope>NUCLEOTIDE SEQUENCE</scope>
    <source>
        <strain evidence="6">JEL0379</strain>
    </source>
</reference>
<dbReference type="InterPro" id="IPR009880">
    <property type="entry name" value="Glyoxal_oxidase_N"/>
</dbReference>
<evidence type="ECO:0000313" key="7">
    <source>
        <dbReference type="Proteomes" id="UP001212152"/>
    </source>
</evidence>
<proteinExistence type="predicted"/>
<dbReference type="Proteomes" id="UP001212152">
    <property type="component" value="Unassembled WGS sequence"/>
</dbReference>
<dbReference type="Pfam" id="PF07250">
    <property type="entry name" value="Glyoxal_oxid_N"/>
    <property type="match status" value="1"/>
</dbReference>
<organism evidence="6 7">
    <name type="scientific">Geranomyces variabilis</name>
    <dbReference type="NCBI Taxonomy" id="109894"/>
    <lineage>
        <taxon>Eukaryota</taxon>
        <taxon>Fungi</taxon>
        <taxon>Fungi incertae sedis</taxon>
        <taxon>Chytridiomycota</taxon>
        <taxon>Chytridiomycota incertae sedis</taxon>
        <taxon>Chytridiomycetes</taxon>
        <taxon>Spizellomycetales</taxon>
        <taxon>Powellomycetaceae</taxon>
        <taxon>Geranomyces</taxon>
    </lineage>
</organism>
<dbReference type="InterPro" id="IPR037293">
    <property type="entry name" value="Gal_Oxidase_central_sf"/>
</dbReference>
<keyword evidence="1 3" id="KW-0732">Signal</keyword>
<evidence type="ECO:0000259" key="5">
    <source>
        <dbReference type="Pfam" id="PF09118"/>
    </source>
</evidence>
<accession>A0AAD5TPI5</accession>
<feature type="signal peptide" evidence="3">
    <location>
        <begin position="1"/>
        <end position="21"/>
    </location>
</feature>
<dbReference type="AlphaFoldDB" id="A0AAD5TPI5"/>
<comment type="caution">
    <text evidence="6">The sequence shown here is derived from an EMBL/GenBank/DDBJ whole genome shotgun (WGS) entry which is preliminary data.</text>
</comment>
<feature type="chain" id="PRO_5041903171" description="Glyoxal oxidase" evidence="3">
    <location>
        <begin position="22"/>
        <end position="668"/>
    </location>
</feature>
<feature type="compositionally biased region" description="Low complexity" evidence="2">
    <location>
        <begin position="625"/>
        <end position="641"/>
    </location>
</feature>
<name>A0AAD5TPI5_9FUNG</name>
<gene>
    <name evidence="6" type="ORF">HDU87_001522</name>
</gene>
<protein>
    <recommendedName>
        <fullName evidence="8">Glyoxal oxidase</fullName>
    </recommendedName>
</protein>
<feature type="domain" description="Galactose oxidase-like Early set" evidence="5">
    <location>
        <begin position="499"/>
        <end position="590"/>
    </location>
</feature>
<keyword evidence="7" id="KW-1185">Reference proteome</keyword>
<dbReference type="InterPro" id="IPR013783">
    <property type="entry name" value="Ig-like_fold"/>
</dbReference>